<evidence type="ECO:0000259" key="9">
    <source>
        <dbReference type="Pfam" id="PF00441"/>
    </source>
</evidence>
<evidence type="ECO:0000259" key="10">
    <source>
        <dbReference type="Pfam" id="PF02770"/>
    </source>
</evidence>
<evidence type="ECO:0000259" key="11">
    <source>
        <dbReference type="Pfam" id="PF02771"/>
    </source>
</evidence>
<keyword evidence="3 8" id="KW-0285">Flavoprotein</keyword>
<dbReference type="InterPro" id="IPR006089">
    <property type="entry name" value="Acyl-CoA_DH_CS"/>
</dbReference>
<evidence type="ECO:0000256" key="8">
    <source>
        <dbReference type="RuleBase" id="RU362125"/>
    </source>
</evidence>
<dbReference type="Pfam" id="PF00441">
    <property type="entry name" value="Acyl-CoA_dh_1"/>
    <property type="match status" value="1"/>
</dbReference>
<evidence type="ECO:0000256" key="7">
    <source>
        <dbReference type="ARBA" id="ARBA00067585"/>
    </source>
</evidence>
<proteinExistence type="inferred from homology"/>
<dbReference type="SUPFAM" id="SSF56645">
    <property type="entry name" value="Acyl-CoA dehydrogenase NM domain-like"/>
    <property type="match status" value="1"/>
</dbReference>
<evidence type="ECO:0000256" key="3">
    <source>
        <dbReference type="ARBA" id="ARBA00022630"/>
    </source>
</evidence>
<dbReference type="InterPro" id="IPR046373">
    <property type="entry name" value="Acyl-CoA_Oxase/DH_mid-dom_sf"/>
</dbReference>
<dbReference type="FunFam" id="2.40.110.10:FF:000001">
    <property type="entry name" value="Acyl-CoA dehydrogenase, mitochondrial"/>
    <property type="match status" value="1"/>
</dbReference>
<comment type="caution">
    <text evidence="12">The sequence shown here is derived from an EMBL/GenBank/DDBJ whole genome shotgun (WGS) entry which is preliminary data.</text>
</comment>
<dbReference type="Gene3D" id="1.20.140.10">
    <property type="entry name" value="Butyryl-CoA Dehydrogenase, subunit A, domain 3"/>
    <property type="match status" value="1"/>
</dbReference>
<dbReference type="InterPro" id="IPR009100">
    <property type="entry name" value="AcylCoA_DH/oxidase_NM_dom_sf"/>
</dbReference>
<dbReference type="InterPro" id="IPR009075">
    <property type="entry name" value="AcylCo_DH/oxidase_C"/>
</dbReference>
<dbReference type="InterPro" id="IPR036250">
    <property type="entry name" value="AcylCo_DH-like_C"/>
</dbReference>
<dbReference type="Gene3D" id="1.10.540.10">
    <property type="entry name" value="Acyl-CoA dehydrogenase/oxidase, N-terminal domain"/>
    <property type="match status" value="1"/>
</dbReference>
<comment type="catalytic activity">
    <reaction evidence="6">
        <text>a 2,3-saturated acyl-CoA + A = a 2,3-dehydroacyl-CoA + AH2</text>
        <dbReference type="Rhea" id="RHEA:48608"/>
        <dbReference type="ChEBI" id="CHEBI:13193"/>
        <dbReference type="ChEBI" id="CHEBI:17499"/>
        <dbReference type="ChEBI" id="CHEBI:60015"/>
        <dbReference type="ChEBI" id="CHEBI:65111"/>
    </reaction>
</comment>
<accession>A0A848CZT9</accession>
<dbReference type="PANTHER" id="PTHR43884">
    <property type="entry name" value="ACYL-COA DEHYDROGENASE"/>
    <property type="match status" value="1"/>
</dbReference>
<comment type="cofactor">
    <cofactor evidence="1 8">
        <name>FAD</name>
        <dbReference type="ChEBI" id="CHEBI:57692"/>
    </cofactor>
</comment>
<dbReference type="GO" id="GO:0003995">
    <property type="term" value="F:acyl-CoA dehydrogenase activity"/>
    <property type="evidence" value="ECO:0007669"/>
    <property type="project" value="InterPro"/>
</dbReference>
<dbReference type="EMBL" id="JABAGO010000074">
    <property type="protein sequence ID" value="NMF01254.1"/>
    <property type="molecule type" value="Genomic_DNA"/>
</dbReference>
<organism evidence="12 13">
    <name type="scientific">Aneurinibacillus aneurinilyticus</name>
    <name type="common">Bacillus aneurinolyticus</name>
    <dbReference type="NCBI Taxonomy" id="1391"/>
    <lineage>
        <taxon>Bacteria</taxon>
        <taxon>Bacillati</taxon>
        <taxon>Bacillota</taxon>
        <taxon>Bacilli</taxon>
        <taxon>Bacillales</taxon>
        <taxon>Paenibacillaceae</taxon>
        <taxon>Aneurinibacillus group</taxon>
        <taxon>Aneurinibacillus</taxon>
    </lineage>
</organism>
<evidence type="ECO:0000256" key="5">
    <source>
        <dbReference type="ARBA" id="ARBA00023002"/>
    </source>
</evidence>
<keyword evidence="4 8" id="KW-0274">FAD</keyword>
<evidence type="ECO:0000313" key="12">
    <source>
        <dbReference type="EMBL" id="NMF01254.1"/>
    </source>
</evidence>
<dbReference type="AlphaFoldDB" id="A0A848CZT9"/>
<evidence type="ECO:0000313" key="13">
    <source>
        <dbReference type="Proteomes" id="UP000561326"/>
    </source>
</evidence>
<evidence type="ECO:0000256" key="6">
    <source>
        <dbReference type="ARBA" id="ARBA00052546"/>
    </source>
</evidence>
<protein>
    <recommendedName>
        <fullName evidence="7">Acyl-CoA dehydrogenase</fullName>
    </recommendedName>
</protein>
<dbReference type="FunFam" id="1.20.140.10:FF:000004">
    <property type="entry name" value="Acyl-CoA dehydrogenase FadE25"/>
    <property type="match status" value="1"/>
</dbReference>
<dbReference type="PROSITE" id="PS00073">
    <property type="entry name" value="ACYL_COA_DH_2"/>
    <property type="match status" value="1"/>
</dbReference>
<dbReference type="Gene3D" id="2.40.110.10">
    <property type="entry name" value="Butyryl-CoA Dehydrogenase, subunit A, domain 2"/>
    <property type="match status" value="1"/>
</dbReference>
<evidence type="ECO:0000256" key="1">
    <source>
        <dbReference type="ARBA" id="ARBA00001974"/>
    </source>
</evidence>
<evidence type="ECO:0000256" key="2">
    <source>
        <dbReference type="ARBA" id="ARBA00009347"/>
    </source>
</evidence>
<feature type="domain" description="Acyl-CoA dehydrogenase/oxidase N-terminal" evidence="11">
    <location>
        <begin position="6"/>
        <end position="117"/>
    </location>
</feature>
<dbReference type="PANTHER" id="PTHR43884:SF12">
    <property type="entry name" value="ISOVALERYL-COA DEHYDROGENASE, MITOCHONDRIAL-RELATED"/>
    <property type="match status" value="1"/>
</dbReference>
<dbReference type="RefSeq" id="WP_168976642.1">
    <property type="nucleotide sequence ID" value="NZ_JABAGO010000074.1"/>
</dbReference>
<feature type="domain" description="Acyl-CoA dehydrogenase/oxidase C-terminal" evidence="9">
    <location>
        <begin position="228"/>
        <end position="377"/>
    </location>
</feature>
<reference evidence="12 13" key="1">
    <citation type="submission" date="2020-04" db="EMBL/GenBank/DDBJ databases">
        <authorList>
            <person name="Hitch T.C.A."/>
            <person name="Wylensek D."/>
            <person name="Clavel T."/>
        </authorList>
    </citation>
    <scope>NUCLEOTIDE SEQUENCE [LARGE SCALE GENOMIC DNA]</scope>
    <source>
        <strain evidence="12 13">WB01_D5_05</strain>
    </source>
</reference>
<name>A0A848CZT9_ANEAE</name>
<evidence type="ECO:0000256" key="4">
    <source>
        <dbReference type="ARBA" id="ARBA00022827"/>
    </source>
</evidence>
<dbReference type="InterPro" id="IPR006091">
    <property type="entry name" value="Acyl-CoA_Oxase/DH_mid-dom"/>
</dbReference>
<sequence>MNFELTQEQKSIRAMVRDFSREVLQPKAAELDEQNRFPVEHIGRLAELGLLGIAYPEKDGGVGADSVAEAIAVEEITYACAATGSILTAHYLGIDGLFLAAGDEQRQTYLVPGCSGEKLYAFCLTEPNGGTDVASMKTNARLDGNEYVLNGTKHFITNGAEADVLVVYAKTDTSAGSRGISAFIVEKGTPGLTYGAGDDKMGIRGARTHEVIFDNCRIPKENLVGQEGDGFKIAMTVVDRGRIGIAAMAVGLSQAALDAATAYAKERIAFGKPISEYQGLQWMLAEMAADVETARLYTYYAASLKDREGYRLSKEAAVAKLIASEASHRVVHKAVQIHGGFGYMKEYPVERMYRDQRILEIFEGTSQVQKMVIAHHLLK</sequence>
<dbReference type="Proteomes" id="UP000561326">
    <property type="component" value="Unassembled WGS sequence"/>
</dbReference>
<dbReference type="PROSITE" id="PS00072">
    <property type="entry name" value="ACYL_COA_DH_1"/>
    <property type="match status" value="1"/>
</dbReference>
<dbReference type="GO" id="GO:0050660">
    <property type="term" value="F:flavin adenine dinucleotide binding"/>
    <property type="evidence" value="ECO:0007669"/>
    <property type="project" value="InterPro"/>
</dbReference>
<dbReference type="InterPro" id="IPR037069">
    <property type="entry name" value="AcylCoA_DH/ox_N_sf"/>
</dbReference>
<dbReference type="Pfam" id="PF02771">
    <property type="entry name" value="Acyl-CoA_dh_N"/>
    <property type="match status" value="1"/>
</dbReference>
<gene>
    <name evidence="12" type="ORF">HF838_23950</name>
</gene>
<dbReference type="FunFam" id="1.10.540.10:FF:000002">
    <property type="entry name" value="Acyl-CoA dehydrogenase FadE19"/>
    <property type="match status" value="1"/>
</dbReference>
<dbReference type="SUPFAM" id="SSF47203">
    <property type="entry name" value="Acyl-CoA dehydrogenase C-terminal domain-like"/>
    <property type="match status" value="1"/>
</dbReference>
<comment type="similarity">
    <text evidence="2 8">Belongs to the acyl-CoA dehydrogenase family.</text>
</comment>
<dbReference type="InterPro" id="IPR013786">
    <property type="entry name" value="AcylCoA_DH/ox_N"/>
</dbReference>
<keyword evidence="5 8" id="KW-0560">Oxidoreductase</keyword>
<feature type="domain" description="Acyl-CoA oxidase/dehydrogenase middle" evidence="10">
    <location>
        <begin position="121"/>
        <end position="216"/>
    </location>
</feature>
<dbReference type="PIRSF" id="PIRSF016578">
    <property type="entry name" value="HsaA"/>
    <property type="match status" value="1"/>
</dbReference>
<dbReference type="Pfam" id="PF02770">
    <property type="entry name" value="Acyl-CoA_dh_M"/>
    <property type="match status" value="1"/>
</dbReference>